<proteinExistence type="predicted"/>
<dbReference type="EMBL" id="BMZS01000018">
    <property type="protein sequence ID" value="GHD63903.1"/>
    <property type="molecule type" value="Genomic_DNA"/>
</dbReference>
<evidence type="ECO:0000256" key="1">
    <source>
        <dbReference type="ARBA" id="ARBA00001954"/>
    </source>
</evidence>
<dbReference type="AlphaFoldDB" id="A0A918XYE7"/>
<evidence type="ECO:0008006" key="4">
    <source>
        <dbReference type="Google" id="ProtNLM"/>
    </source>
</evidence>
<protein>
    <recommendedName>
        <fullName evidence="4">Phytanoyl-CoA dioxygenase</fullName>
    </recommendedName>
</protein>
<dbReference type="Pfam" id="PF05721">
    <property type="entry name" value="PhyH"/>
    <property type="match status" value="1"/>
</dbReference>
<dbReference type="PANTHER" id="PTHR20883">
    <property type="entry name" value="PHYTANOYL-COA DIOXYGENASE DOMAIN CONTAINING 1"/>
    <property type="match status" value="1"/>
</dbReference>
<evidence type="ECO:0000313" key="3">
    <source>
        <dbReference type="Proteomes" id="UP000630353"/>
    </source>
</evidence>
<name>A0A918XYE7_9PROT</name>
<reference evidence="2" key="1">
    <citation type="journal article" date="2014" name="Int. J. Syst. Evol. Microbiol.">
        <title>Complete genome sequence of Corynebacterium casei LMG S-19264T (=DSM 44701T), isolated from a smear-ripened cheese.</title>
        <authorList>
            <consortium name="US DOE Joint Genome Institute (JGI-PGF)"/>
            <person name="Walter F."/>
            <person name="Albersmeier A."/>
            <person name="Kalinowski J."/>
            <person name="Ruckert C."/>
        </authorList>
    </citation>
    <scope>NUCLEOTIDE SEQUENCE</scope>
    <source>
        <strain evidence="2">KCTC 42651</strain>
    </source>
</reference>
<comment type="caution">
    <text evidence="2">The sequence shown here is derived from an EMBL/GenBank/DDBJ whole genome shotgun (WGS) entry which is preliminary data.</text>
</comment>
<evidence type="ECO:0000313" key="2">
    <source>
        <dbReference type="EMBL" id="GHD63903.1"/>
    </source>
</evidence>
<dbReference type="SUPFAM" id="SSF51197">
    <property type="entry name" value="Clavaminate synthase-like"/>
    <property type="match status" value="1"/>
</dbReference>
<accession>A0A918XYE7</accession>
<dbReference type="GO" id="GO:0016706">
    <property type="term" value="F:2-oxoglutarate-dependent dioxygenase activity"/>
    <property type="evidence" value="ECO:0007669"/>
    <property type="project" value="UniProtKB-ARBA"/>
</dbReference>
<dbReference type="PANTHER" id="PTHR20883:SF48">
    <property type="entry name" value="ECTOINE DIOXYGENASE"/>
    <property type="match status" value="1"/>
</dbReference>
<comment type="cofactor">
    <cofactor evidence="1">
        <name>Fe(2+)</name>
        <dbReference type="ChEBI" id="CHEBI:29033"/>
    </cofactor>
</comment>
<dbReference type="Proteomes" id="UP000630353">
    <property type="component" value="Unassembled WGS sequence"/>
</dbReference>
<dbReference type="GO" id="GO:0005506">
    <property type="term" value="F:iron ion binding"/>
    <property type="evidence" value="ECO:0007669"/>
    <property type="project" value="UniProtKB-ARBA"/>
</dbReference>
<dbReference type="InterPro" id="IPR008775">
    <property type="entry name" value="Phytyl_CoA_dOase-like"/>
</dbReference>
<reference evidence="2" key="2">
    <citation type="submission" date="2020-09" db="EMBL/GenBank/DDBJ databases">
        <authorList>
            <person name="Sun Q."/>
            <person name="Kim S."/>
        </authorList>
    </citation>
    <scope>NUCLEOTIDE SEQUENCE</scope>
    <source>
        <strain evidence="2">KCTC 42651</strain>
    </source>
</reference>
<sequence length="400" mass="44549">MTYRGNVDGLFEGVVHGWAYDSDRPGDRVEVTIWTDGKQVARAIADRHRDDLQGHGIGDGRHGFRIPAPPGIPKFRLSVRFGESDELVPGSFADNISIARRLQLPLAENPLMEDLIAEDGLTDQQAGLVRAFARDGFLKFRITDPAFDALADAAIRDVDWKRSNGIRLQDAWTDVEAVRRLAALPEVMDLLQLLYGRPAVPFQTLSFRVGTQQETHSDSLHFSSRPSRFMCGVWIALEPIDENNGALHYFPGSHRLPIFELNDLGLLGDEAELTPNYAIYCDMLQAMIRAHGLTKQVALMDRGEAIVWAANLYHGGDPIRDPSRTRYSQVTHYYFEGCGYYAPLSSDPYLNRYVRPDRRDVRTGEPIGHWFGTRPVDAAAGKAAPPAPAGRSWLGRLLGG</sequence>
<dbReference type="Gene3D" id="2.60.120.620">
    <property type="entry name" value="q2cbj1_9rhob like domain"/>
    <property type="match status" value="1"/>
</dbReference>
<dbReference type="RefSeq" id="WP_189995806.1">
    <property type="nucleotide sequence ID" value="NZ_BMZS01000018.1"/>
</dbReference>
<gene>
    <name evidence="2" type="ORF">GCM10017083_54810</name>
</gene>
<keyword evidence="3" id="KW-1185">Reference proteome</keyword>
<organism evidence="2 3">
    <name type="scientific">Thalassobaculum fulvum</name>
    <dbReference type="NCBI Taxonomy" id="1633335"/>
    <lineage>
        <taxon>Bacteria</taxon>
        <taxon>Pseudomonadati</taxon>
        <taxon>Pseudomonadota</taxon>
        <taxon>Alphaproteobacteria</taxon>
        <taxon>Rhodospirillales</taxon>
        <taxon>Thalassobaculaceae</taxon>
        <taxon>Thalassobaculum</taxon>
    </lineage>
</organism>